<dbReference type="WBParaSite" id="PgR049_g046_t02">
    <property type="protein sequence ID" value="PgR049_g046_t02"/>
    <property type="gene ID" value="PgR049_g046"/>
</dbReference>
<feature type="signal peptide" evidence="1">
    <location>
        <begin position="1"/>
        <end position="19"/>
    </location>
</feature>
<feature type="chain" id="PRO_5037103484" evidence="1">
    <location>
        <begin position="20"/>
        <end position="157"/>
    </location>
</feature>
<organism evidence="2 3">
    <name type="scientific">Parascaris univalens</name>
    <name type="common">Nematode worm</name>
    <dbReference type="NCBI Taxonomy" id="6257"/>
    <lineage>
        <taxon>Eukaryota</taxon>
        <taxon>Metazoa</taxon>
        <taxon>Ecdysozoa</taxon>
        <taxon>Nematoda</taxon>
        <taxon>Chromadorea</taxon>
        <taxon>Rhabditida</taxon>
        <taxon>Spirurina</taxon>
        <taxon>Ascaridomorpha</taxon>
        <taxon>Ascaridoidea</taxon>
        <taxon>Ascarididae</taxon>
        <taxon>Parascaris</taxon>
    </lineage>
</organism>
<accession>A0A915BNU7</accession>
<keyword evidence="1" id="KW-0732">Signal</keyword>
<proteinExistence type="predicted"/>
<keyword evidence="2" id="KW-1185">Reference proteome</keyword>
<sequence>MNALHFGVIFTVYLPIGDAIIDCVIGVEHFFVGKRKANVSCRNGRFCANVTLWQGHYAEDYSFSQDCGDSPAIKMGITKGPLCEELQNIRMSMENLCASVKQTGCREVLDGEPGFLGTHAIICCCNTLFCNDKAGKHIGLHSMDVRGMRQFMGITYW</sequence>
<protein>
    <submittedName>
        <fullName evidence="3">Activin types I and II receptor domain-containing protein</fullName>
    </submittedName>
</protein>
<dbReference type="Proteomes" id="UP000887569">
    <property type="component" value="Unplaced"/>
</dbReference>
<reference evidence="3" key="1">
    <citation type="submission" date="2022-11" db="UniProtKB">
        <authorList>
            <consortium name="WormBaseParasite"/>
        </authorList>
    </citation>
    <scope>IDENTIFICATION</scope>
</reference>
<evidence type="ECO:0000313" key="2">
    <source>
        <dbReference type="Proteomes" id="UP000887569"/>
    </source>
</evidence>
<evidence type="ECO:0000256" key="1">
    <source>
        <dbReference type="SAM" id="SignalP"/>
    </source>
</evidence>
<evidence type="ECO:0000313" key="3">
    <source>
        <dbReference type="WBParaSite" id="PgR049_g046_t02"/>
    </source>
</evidence>
<dbReference type="AlphaFoldDB" id="A0A915BNU7"/>
<name>A0A915BNU7_PARUN</name>